<dbReference type="PANTHER" id="PTHR11346:SF86">
    <property type="entry name" value="GALECTIN"/>
    <property type="match status" value="1"/>
</dbReference>
<dbReference type="Gene3D" id="2.60.120.200">
    <property type="match status" value="1"/>
</dbReference>
<protein>
    <recommendedName>
        <fullName evidence="2">Galectin</fullName>
    </recommendedName>
</protein>
<dbReference type="Pfam" id="PF00337">
    <property type="entry name" value="Gal-bind_lectin"/>
    <property type="match status" value="1"/>
</dbReference>
<accession>A0AAJ7WVF5</accession>
<name>A0AAJ7WVF5_PETMA</name>
<evidence type="ECO:0000259" key="4">
    <source>
        <dbReference type="PROSITE" id="PS51304"/>
    </source>
</evidence>
<dbReference type="GO" id="GO:0030246">
    <property type="term" value="F:carbohydrate binding"/>
    <property type="evidence" value="ECO:0007669"/>
    <property type="project" value="UniProtKB-UniRule"/>
</dbReference>
<reference evidence="6" key="1">
    <citation type="submission" date="2025-08" db="UniProtKB">
        <authorList>
            <consortium name="RefSeq"/>
        </authorList>
    </citation>
    <scope>IDENTIFICATION</scope>
    <source>
        <tissue evidence="6">Sperm</tissue>
    </source>
</reference>
<dbReference type="SUPFAM" id="SSF49899">
    <property type="entry name" value="Concanavalin A-like lectins/glucanases"/>
    <property type="match status" value="1"/>
</dbReference>
<feature type="region of interest" description="Disordered" evidence="3">
    <location>
        <begin position="1"/>
        <end position="82"/>
    </location>
</feature>
<evidence type="ECO:0000313" key="5">
    <source>
        <dbReference type="Proteomes" id="UP001318040"/>
    </source>
</evidence>
<dbReference type="PROSITE" id="PS51304">
    <property type="entry name" value="GALECTIN"/>
    <property type="match status" value="1"/>
</dbReference>
<evidence type="ECO:0000256" key="3">
    <source>
        <dbReference type="SAM" id="MobiDB-lite"/>
    </source>
</evidence>
<dbReference type="CDD" id="cd00070">
    <property type="entry name" value="GLECT"/>
    <property type="match status" value="1"/>
</dbReference>
<feature type="domain" description="Galectin" evidence="4">
    <location>
        <begin position="80"/>
        <end position="210"/>
    </location>
</feature>
<gene>
    <name evidence="6" type="primary">LOC116943127</name>
</gene>
<dbReference type="RefSeq" id="XP_032811596.1">
    <property type="nucleotide sequence ID" value="XM_032955705.1"/>
</dbReference>
<evidence type="ECO:0000256" key="2">
    <source>
        <dbReference type="RuleBase" id="RU102079"/>
    </source>
</evidence>
<evidence type="ECO:0000256" key="1">
    <source>
        <dbReference type="ARBA" id="ARBA00022734"/>
    </source>
</evidence>
<dbReference type="InterPro" id="IPR001079">
    <property type="entry name" value="Galectin_CRD"/>
</dbReference>
<dbReference type="AlphaFoldDB" id="A0AAJ7WVF5"/>
<evidence type="ECO:0000313" key="6">
    <source>
        <dbReference type="RefSeq" id="XP_032811596.1"/>
    </source>
</evidence>
<dbReference type="SMART" id="SM00276">
    <property type="entry name" value="GLECT"/>
    <property type="match status" value="1"/>
</dbReference>
<dbReference type="KEGG" id="pmrn:116943127"/>
<keyword evidence="5" id="KW-1185">Reference proteome</keyword>
<sequence length="210" mass="23058">MWGTPRAPSLQTSPAPAPRAPRLQPRREARGGRAGSRATAPPRRSGQQAGAMKRHGADFAPPHQDDGDEERSEGPLRLPFAGRIKTGIRPGMRIMVTAIVSKHPKSFAIELACGSEEGADVALRLEVHFPGRTIARNAMLGGQWGADETSVPYFPFTPGQPFKCELLCEHERFRVTVDQQNLCGFCHRLQPLHSINSVRVRGDLRLTKVT</sequence>
<feature type="compositionally biased region" description="Low complexity" evidence="3">
    <location>
        <begin position="35"/>
        <end position="44"/>
    </location>
</feature>
<dbReference type="InterPro" id="IPR044156">
    <property type="entry name" value="Galectin-like"/>
</dbReference>
<organism evidence="5 6">
    <name type="scientific">Petromyzon marinus</name>
    <name type="common">Sea lamprey</name>
    <dbReference type="NCBI Taxonomy" id="7757"/>
    <lineage>
        <taxon>Eukaryota</taxon>
        <taxon>Metazoa</taxon>
        <taxon>Chordata</taxon>
        <taxon>Craniata</taxon>
        <taxon>Vertebrata</taxon>
        <taxon>Cyclostomata</taxon>
        <taxon>Hyperoartia</taxon>
        <taxon>Petromyzontiformes</taxon>
        <taxon>Petromyzontidae</taxon>
        <taxon>Petromyzon</taxon>
    </lineage>
</organism>
<dbReference type="PANTHER" id="PTHR11346">
    <property type="entry name" value="GALECTIN"/>
    <property type="match status" value="1"/>
</dbReference>
<keyword evidence="1 2" id="KW-0430">Lectin</keyword>
<dbReference type="Proteomes" id="UP001318040">
    <property type="component" value="Chromosome 17"/>
</dbReference>
<dbReference type="SMART" id="SM00908">
    <property type="entry name" value="Gal-bind_lectin"/>
    <property type="match status" value="1"/>
</dbReference>
<dbReference type="InterPro" id="IPR013320">
    <property type="entry name" value="ConA-like_dom_sf"/>
</dbReference>
<proteinExistence type="predicted"/>